<feature type="signal peptide" evidence="1">
    <location>
        <begin position="1"/>
        <end position="17"/>
    </location>
</feature>
<gene>
    <name evidence="2" type="ORF">FJV41_05615</name>
</gene>
<dbReference type="RefSeq" id="WP_141641361.1">
    <property type="nucleotide sequence ID" value="NZ_VIFM01000014.1"/>
</dbReference>
<proteinExistence type="predicted"/>
<keyword evidence="3" id="KW-1185">Reference proteome</keyword>
<keyword evidence="1" id="KW-0732">Signal</keyword>
<name>A0A540X754_9BACT</name>
<reference evidence="2 3" key="1">
    <citation type="submission" date="2019-06" db="EMBL/GenBank/DDBJ databases">
        <authorList>
            <person name="Livingstone P."/>
            <person name="Whitworth D."/>
        </authorList>
    </citation>
    <scope>NUCLEOTIDE SEQUENCE [LARGE SCALE GENOMIC DNA]</scope>
    <source>
        <strain evidence="2 3">AM401</strain>
    </source>
</reference>
<dbReference type="AlphaFoldDB" id="A0A540X754"/>
<feature type="chain" id="PRO_5021940516" evidence="1">
    <location>
        <begin position="18"/>
        <end position="222"/>
    </location>
</feature>
<protein>
    <submittedName>
        <fullName evidence="2">TIGR02269 family lipoprotein</fullName>
    </submittedName>
</protein>
<evidence type="ECO:0000313" key="3">
    <source>
        <dbReference type="Proteomes" id="UP000315369"/>
    </source>
</evidence>
<dbReference type="InterPro" id="IPR011755">
    <property type="entry name" value="CHP02269_MYXXA"/>
</dbReference>
<evidence type="ECO:0000313" key="2">
    <source>
        <dbReference type="EMBL" id="TQF17019.1"/>
    </source>
</evidence>
<sequence length="222" mass="25991">MKRWLWCWLGVWLLSCATTPTPESEHEYPDEYTRLEEGACVTFLCAEEACGLYRCEDVESWGRVVPARGASFVLPPSAVRSPQRNWGNVQGLPGHVQPVFVIRWYGRELLPSQRRLLEMAKALAMKPREKHHIFPQEFKDWFERQGINIHKETMLIDIDTHHRIHKGFSGGPWNGEWRKFRDNHTGATQEDMYRYAREMIIRFDLVGPILPYHLLVGPSLDY</sequence>
<accession>A0A540X754</accession>
<dbReference type="OrthoDB" id="5519168at2"/>
<comment type="caution">
    <text evidence="2">The sequence shown here is derived from an EMBL/GenBank/DDBJ whole genome shotgun (WGS) entry which is preliminary data.</text>
</comment>
<dbReference type="EMBL" id="VIFM01000014">
    <property type="protein sequence ID" value="TQF17019.1"/>
    <property type="molecule type" value="Genomic_DNA"/>
</dbReference>
<evidence type="ECO:0000256" key="1">
    <source>
        <dbReference type="SAM" id="SignalP"/>
    </source>
</evidence>
<dbReference type="NCBIfam" id="TIGR02269">
    <property type="entry name" value="TIGR02269 family lipoprotein"/>
    <property type="match status" value="1"/>
</dbReference>
<dbReference type="Proteomes" id="UP000315369">
    <property type="component" value="Unassembled WGS sequence"/>
</dbReference>
<organism evidence="2 3">
    <name type="scientific">Myxococcus llanfairpwllgwyngyllgogerychwyrndrobwllllantysiliogogogochensis</name>
    <dbReference type="NCBI Taxonomy" id="2590453"/>
    <lineage>
        <taxon>Bacteria</taxon>
        <taxon>Pseudomonadati</taxon>
        <taxon>Myxococcota</taxon>
        <taxon>Myxococcia</taxon>
        <taxon>Myxococcales</taxon>
        <taxon>Cystobacterineae</taxon>
        <taxon>Myxococcaceae</taxon>
        <taxon>Myxococcus</taxon>
    </lineage>
</organism>
<dbReference type="Pfam" id="PF09533">
    <property type="entry name" value="DUF2380"/>
    <property type="match status" value="1"/>
</dbReference>
<dbReference type="PROSITE" id="PS51257">
    <property type="entry name" value="PROKAR_LIPOPROTEIN"/>
    <property type="match status" value="1"/>
</dbReference>
<keyword evidence="2" id="KW-0449">Lipoprotein</keyword>